<gene>
    <name evidence="2" type="primary">Acey_s0007.g3278</name>
    <name evidence="2" type="ORF">Y032_0007g3278</name>
</gene>
<name>A0A016VMD5_9BILA</name>
<dbReference type="EMBL" id="JARK01001343">
    <property type="protein sequence ID" value="EYC28540.1"/>
    <property type="molecule type" value="Genomic_DNA"/>
</dbReference>
<protein>
    <recommendedName>
        <fullName evidence="4">cGMP-dependent protein kinase interacting domain-containing protein</fullName>
    </recommendedName>
</protein>
<feature type="compositionally biased region" description="Polar residues" evidence="1">
    <location>
        <begin position="18"/>
        <end position="30"/>
    </location>
</feature>
<dbReference type="OrthoDB" id="5821911at2759"/>
<dbReference type="AlphaFoldDB" id="A0A016VMD5"/>
<accession>A0A016VMD5</accession>
<comment type="caution">
    <text evidence="2">The sequence shown here is derived from an EMBL/GenBank/DDBJ whole genome shotgun (WGS) entry which is preliminary data.</text>
</comment>
<feature type="region of interest" description="Disordered" evidence="1">
    <location>
        <begin position="1"/>
        <end position="30"/>
    </location>
</feature>
<evidence type="ECO:0008006" key="4">
    <source>
        <dbReference type="Google" id="ProtNLM"/>
    </source>
</evidence>
<evidence type="ECO:0000256" key="1">
    <source>
        <dbReference type="SAM" id="MobiDB-lite"/>
    </source>
</evidence>
<evidence type="ECO:0000313" key="2">
    <source>
        <dbReference type="EMBL" id="EYC28540.1"/>
    </source>
</evidence>
<reference evidence="3" key="1">
    <citation type="journal article" date="2015" name="Nat. Genet.">
        <title>The genome and transcriptome of the zoonotic hookworm Ancylostoma ceylanicum identify infection-specific gene families.</title>
        <authorList>
            <person name="Schwarz E.M."/>
            <person name="Hu Y."/>
            <person name="Antoshechkin I."/>
            <person name="Miller M.M."/>
            <person name="Sternberg P.W."/>
            <person name="Aroian R.V."/>
        </authorList>
    </citation>
    <scope>NUCLEOTIDE SEQUENCE</scope>
    <source>
        <strain evidence="3">HY135</strain>
    </source>
</reference>
<sequence>MSGESKAGFANFFKPPLSRTSEFSSSQDALSNVDKKDLLKDGYRKSNQSLVLKVHRLEAELRRSHKIIEELRTENALLRKKICDTELLDSNERIEALVEERIKV</sequence>
<evidence type="ECO:0000313" key="3">
    <source>
        <dbReference type="Proteomes" id="UP000024635"/>
    </source>
</evidence>
<organism evidence="2 3">
    <name type="scientific">Ancylostoma ceylanicum</name>
    <dbReference type="NCBI Taxonomy" id="53326"/>
    <lineage>
        <taxon>Eukaryota</taxon>
        <taxon>Metazoa</taxon>
        <taxon>Ecdysozoa</taxon>
        <taxon>Nematoda</taxon>
        <taxon>Chromadorea</taxon>
        <taxon>Rhabditida</taxon>
        <taxon>Rhabditina</taxon>
        <taxon>Rhabditomorpha</taxon>
        <taxon>Strongyloidea</taxon>
        <taxon>Ancylostomatidae</taxon>
        <taxon>Ancylostomatinae</taxon>
        <taxon>Ancylostoma</taxon>
    </lineage>
</organism>
<dbReference type="Proteomes" id="UP000024635">
    <property type="component" value="Unassembled WGS sequence"/>
</dbReference>
<keyword evidence="3" id="KW-1185">Reference proteome</keyword>
<proteinExistence type="predicted"/>